<keyword evidence="2" id="KW-0812">Transmembrane</keyword>
<dbReference type="AlphaFoldDB" id="A0AAE1FZM1"/>
<evidence type="ECO:0000313" key="4">
    <source>
        <dbReference type="Proteomes" id="UP001286313"/>
    </source>
</evidence>
<organism evidence="3 4">
    <name type="scientific">Petrolisthes cinctipes</name>
    <name type="common">Flat porcelain crab</name>
    <dbReference type="NCBI Taxonomy" id="88211"/>
    <lineage>
        <taxon>Eukaryota</taxon>
        <taxon>Metazoa</taxon>
        <taxon>Ecdysozoa</taxon>
        <taxon>Arthropoda</taxon>
        <taxon>Crustacea</taxon>
        <taxon>Multicrustacea</taxon>
        <taxon>Malacostraca</taxon>
        <taxon>Eumalacostraca</taxon>
        <taxon>Eucarida</taxon>
        <taxon>Decapoda</taxon>
        <taxon>Pleocyemata</taxon>
        <taxon>Anomura</taxon>
        <taxon>Galatheoidea</taxon>
        <taxon>Porcellanidae</taxon>
        <taxon>Petrolisthes</taxon>
    </lineage>
</organism>
<keyword evidence="2" id="KW-1133">Transmembrane helix</keyword>
<comment type="caution">
    <text evidence="3">The sequence shown here is derived from an EMBL/GenBank/DDBJ whole genome shotgun (WGS) entry which is preliminary data.</text>
</comment>
<feature type="region of interest" description="Disordered" evidence="1">
    <location>
        <begin position="1"/>
        <end position="26"/>
    </location>
</feature>
<name>A0AAE1FZM1_PETCI</name>
<sequence length="290" mass="32753">MQPGYTSFNKMDMDNTGNETTTHVQKNGNGTTIEVERKGNWTTIDNMDNNGNETTTDVERKGNWTTIDNMDNNRNRTTMKKIQNCFGKWKLALIITGLSLTVIGLGVSFAYYLQNENSLCQTDGKLLPPAQTTPQPPVLITQTDTVMNQSDVTTTGSHHYNSTTVLSDEEIRYSDIQRQEEKLLEQTETCRPINQIVPVNALLSPKDHLLDLQLLTKHVALSLCNGRWCGHNNNNNNNNNKGWDGVCREGSCLPTHQGTVEKQLVFWNPSTDSMEEHTRQFVYHQICECS</sequence>
<dbReference type="Proteomes" id="UP001286313">
    <property type="component" value="Unassembled WGS sequence"/>
</dbReference>
<feature type="transmembrane region" description="Helical" evidence="2">
    <location>
        <begin position="89"/>
        <end position="113"/>
    </location>
</feature>
<proteinExistence type="predicted"/>
<protein>
    <submittedName>
        <fullName evidence="3">Uncharacterized protein</fullName>
    </submittedName>
</protein>
<keyword evidence="2" id="KW-0472">Membrane</keyword>
<accession>A0AAE1FZM1</accession>
<evidence type="ECO:0000313" key="3">
    <source>
        <dbReference type="EMBL" id="KAK3882739.1"/>
    </source>
</evidence>
<keyword evidence="4" id="KW-1185">Reference proteome</keyword>
<reference evidence="3" key="1">
    <citation type="submission" date="2023-10" db="EMBL/GenBank/DDBJ databases">
        <title>Genome assemblies of two species of porcelain crab, Petrolisthes cinctipes and Petrolisthes manimaculis (Anomura: Porcellanidae).</title>
        <authorList>
            <person name="Angst P."/>
        </authorList>
    </citation>
    <scope>NUCLEOTIDE SEQUENCE</scope>
    <source>
        <strain evidence="3">PB745_01</strain>
        <tissue evidence="3">Gill</tissue>
    </source>
</reference>
<evidence type="ECO:0000256" key="1">
    <source>
        <dbReference type="SAM" id="MobiDB-lite"/>
    </source>
</evidence>
<dbReference type="EMBL" id="JAWQEG010001061">
    <property type="protein sequence ID" value="KAK3882739.1"/>
    <property type="molecule type" value="Genomic_DNA"/>
</dbReference>
<gene>
    <name evidence="3" type="ORF">Pcinc_012887</name>
</gene>
<evidence type="ECO:0000256" key="2">
    <source>
        <dbReference type="SAM" id="Phobius"/>
    </source>
</evidence>